<evidence type="ECO:0000256" key="1">
    <source>
        <dbReference type="ARBA" id="ARBA00022490"/>
    </source>
</evidence>
<evidence type="ECO:0000256" key="11">
    <source>
        <dbReference type="HAMAP-Rule" id="MF_00144"/>
    </source>
</evidence>
<feature type="domain" description="tRNA-specific 2-thiouridylase MnmA-like C-terminal" evidence="12">
    <location>
        <begin position="311"/>
        <end position="386"/>
    </location>
</feature>
<dbReference type="GO" id="GO:0005737">
    <property type="term" value="C:cytoplasm"/>
    <property type="evidence" value="ECO:0007669"/>
    <property type="project" value="UniProtKB-SubCell"/>
</dbReference>
<dbReference type="Proteomes" id="UP000005326">
    <property type="component" value="Unassembled WGS sequence"/>
</dbReference>
<dbReference type="InterPro" id="IPR023382">
    <property type="entry name" value="MnmA-like_central_sf"/>
</dbReference>
<feature type="domain" description="tRNA-specific 2-thiouridylase MnmA-like central" evidence="13">
    <location>
        <begin position="241"/>
        <end position="303"/>
    </location>
</feature>
<dbReference type="Pfam" id="PF03054">
    <property type="entry name" value="tRNA_Me_trans"/>
    <property type="match status" value="1"/>
</dbReference>
<evidence type="ECO:0000256" key="4">
    <source>
        <dbReference type="ARBA" id="ARBA00022694"/>
    </source>
</evidence>
<organism evidence="14 15">
    <name type="scientific">[Eubacterium] siraeum DSM 15702</name>
    <dbReference type="NCBI Taxonomy" id="428128"/>
    <lineage>
        <taxon>Bacteria</taxon>
        <taxon>Bacillati</taxon>
        <taxon>Bacillota</taxon>
        <taxon>Clostridia</taxon>
        <taxon>Eubacteriales</taxon>
        <taxon>Oscillospiraceae</taxon>
        <taxon>Oscillospiraceae incertae sedis</taxon>
    </lineage>
</organism>
<dbReference type="NCBIfam" id="TIGR00420">
    <property type="entry name" value="trmU"/>
    <property type="match status" value="1"/>
</dbReference>
<dbReference type="Gene3D" id="3.40.50.620">
    <property type="entry name" value="HUPs"/>
    <property type="match status" value="1"/>
</dbReference>
<feature type="site" description="Interaction with tRNA" evidence="11">
    <location>
        <position position="370"/>
    </location>
</feature>
<evidence type="ECO:0000256" key="9">
    <source>
        <dbReference type="ARBA" id="ARBA00051542"/>
    </source>
</evidence>
<feature type="site" description="Interaction with tRNA" evidence="11">
    <location>
        <position position="153"/>
    </location>
</feature>
<evidence type="ECO:0000313" key="15">
    <source>
        <dbReference type="Proteomes" id="UP000005326"/>
    </source>
</evidence>
<dbReference type="EMBL" id="ABCA03000029">
    <property type="protein sequence ID" value="EDS01837.1"/>
    <property type="molecule type" value="Genomic_DNA"/>
</dbReference>
<dbReference type="GO" id="GO:0005524">
    <property type="term" value="F:ATP binding"/>
    <property type="evidence" value="ECO:0007669"/>
    <property type="project" value="UniProtKB-KW"/>
</dbReference>
<evidence type="ECO:0000313" key="14">
    <source>
        <dbReference type="EMBL" id="EDS01837.1"/>
    </source>
</evidence>
<feature type="active site" description="Cysteine persulfide intermediate" evidence="11">
    <location>
        <position position="231"/>
    </location>
</feature>
<keyword evidence="14" id="KW-0489">Methyltransferase</keyword>
<feature type="binding site" evidence="11">
    <location>
        <position position="61"/>
    </location>
    <ligand>
        <name>ATP</name>
        <dbReference type="ChEBI" id="CHEBI:30616"/>
    </ligand>
</feature>
<dbReference type="GO" id="GO:0008168">
    <property type="term" value="F:methyltransferase activity"/>
    <property type="evidence" value="ECO:0007669"/>
    <property type="project" value="UniProtKB-KW"/>
</dbReference>
<keyword evidence="6 11" id="KW-0067">ATP-binding</keyword>
<dbReference type="Gene3D" id="2.30.30.280">
    <property type="entry name" value="Adenine nucleotide alpha hydrolases-like domains"/>
    <property type="match status" value="1"/>
</dbReference>
<dbReference type="CDD" id="cd01998">
    <property type="entry name" value="MnmA_TRMU-like"/>
    <property type="match status" value="1"/>
</dbReference>
<evidence type="ECO:0000259" key="12">
    <source>
        <dbReference type="Pfam" id="PF20258"/>
    </source>
</evidence>
<dbReference type="Pfam" id="PF20258">
    <property type="entry name" value="tRNA_Me_trans_C"/>
    <property type="match status" value="1"/>
</dbReference>
<evidence type="ECO:0000256" key="6">
    <source>
        <dbReference type="ARBA" id="ARBA00022840"/>
    </source>
</evidence>
<comment type="caution">
    <text evidence="11">Lacks conserved residue(s) required for the propagation of feature annotation.</text>
</comment>
<feature type="binding site" evidence="11">
    <location>
        <begin position="36"/>
        <end position="43"/>
    </location>
    <ligand>
        <name>ATP</name>
        <dbReference type="ChEBI" id="CHEBI:30616"/>
    </ligand>
</feature>
<comment type="similarity">
    <text evidence="11">Belongs to the MnmA/TRMU family.</text>
</comment>
<comment type="caution">
    <text evidence="14">The sequence shown here is derived from an EMBL/GenBank/DDBJ whole genome shotgun (WGS) entry which is preliminary data.</text>
</comment>
<dbReference type="PANTHER" id="PTHR11933:SF5">
    <property type="entry name" value="MITOCHONDRIAL TRNA-SPECIFIC 2-THIOURIDYLASE 1"/>
    <property type="match status" value="1"/>
</dbReference>
<comment type="catalytic activity">
    <reaction evidence="9 11">
        <text>S-sulfanyl-L-cysteinyl-[protein] + uridine(34) in tRNA + AH2 + ATP = 2-thiouridine(34) in tRNA + L-cysteinyl-[protein] + A + AMP + diphosphate + H(+)</text>
        <dbReference type="Rhea" id="RHEA:47032"/>
        <dbReference type="Rhea" id="RHEA-COMP:10131"/>
        <dbReference type="Rhea" id="RHEA-COMP:11726"/>
        <dbReference type="Rhea" id="RHEA-COMP:11727"/>
        <dbReference type="Rhea" id="RHEA-COMP:11728"/>
        <dbReference type="ChEBI" id="CHEBI:13193"/>
        <dbReference type="ChEBI" id="CHEBI:15378"/>
        <dbReference type="ChEBI" id="CHEBI:17499"/>
        <dbReference type="ChEBI" id="CHEBI:29950"/>
        <dbReference type="ChEBI" id="CHEBI:30616"/>
        <dbReference type="ChEBI" id="CHEBI:33019"/>
        <dbReference type="ChEBI" id="CHEBI:61963"/>
        <dbReference type="ChEBI" id="CHEBI:65315"/>
        <dbReference type="ChEBI" id="CHEBI:87170"/>
        <dbReference type="ChEBI" id="CHEBI:456215"/>
        <dbReference type="EC" id="2.8.1.13"/>
    </reaction>
</comment>
<evidence type="ECO:0000256" key="10">
    <source>
        <dbReference type="ARBA" id="ARBA00056575"/>
    </source>
</evidence>
<comment type="subcellular location">
    <subcellularLocation>
        <location evidence="11">Cytoplasm</location>
    </subcellularLocation>
</comment>
<dbReference type="FunFam" id="2.30.30.280:FF:000001">
    <property type="entry name" value="tRNA-specific 2-thiouridylase MnmA"/>
    <property type="match status" value="1"/>
</dbReference>
<evidence type="ECO:0000256" key="8">
    <source>
        <dbReference type="ARBA" id="ARBA00023157"/>
    </source>
</evidence>
<proteinExistence type="inferred from homology"/>
<dbReference type="AlphaFoldDB" id="B0MKE4"/>
<feature type="region of interest" description="Interaction with tRNA" evidence="11">
    <location>
        <begin position="181"/>
        <end position="183"/>
    </location>
</feature>
<dbReference type="SUPFAM" id="SSF52402">
    <property type="entry name" value="Adenine nucleotide alpha hydrolases-like"/>
    <property type="match status" value="1"/>
</dbReference>
<protein>
    <recommendedName>
        <fullName evidence="11">tRNA-specific 2-thiouridylase MnmA</fullName>
        <ecNumber evidence="11">2.8.1.13</ecNumber>
    </recommendedName>
</protein>
<feature type="binding site" evidence="11">
    <location>
        <position position="152"/>
    </location>
    <ligand>
        <name>ATP</name>
        <dbReference type="ChEBI" id="CHEBI:30616"/>
    </ligand>
</feature>
<keyword evidence="15" id="KW-1185">Reference proteome</keyword>
<evidence type="ECO:0000259" key="13">
    <source>
        <dbReference type="Pfam" id="PF20259"/>
    </source>
</evidence>
<dbReference type="InterPro" id="IPR046884">
    <property type="entry name" value="MnmA-like_central"/>
</dbReference>
<dbReference type="FunFam" id="2.40.30.10:FF:000023">
    <property type="entry name" value="tRNA-specific 2-thiouridylase MnmA"/>
    <property type="match status" value="1"/>
</dbReference>
<dbReference type="NCBIfam" id="NF001138">
    <property type="entry name" value="PRK00143.1"/>
    <property type="match status" value="1"/>
</dbReference>
<evidence type="ECO:0000256" key="7">
    <source>
        <dbReference type="ARBA" id="ARBA00022884"/>
    </source>
</evidence>
<dbReference type="GO" id="GO:0103016">
    <property type="term" value="F:tRNA-uridine 2-sulfurtransferase activity"/>
    <property type="evidence" value="ECO:0007669"/>
    <property type="project" value="UniProtKB-EC"/>
</dbReference>
<sequence>MKKIKLLHQYRRRENTAAVNYNIRGHNIMAEKLAIAMSGGVDSSVALVLLKDKYEVSGYTLKLHDSRGTDDSGLCGSASDIEDAKAIAAKFGVPHYLLDMRDLFSDTVQKSFVQSYLSGRTPNPCVECNETIKFGALLDAVKKQGINHIATGHYVRSCYDEKSGRWLLKKAINADGTSNAKDQSYVLYRLSQQQLAASVFPLGEMTKDEIRHIAADSGLINSDKPDSQDICFVPDGDYAGFIERYTGNTYPDGDFLDENGNVIGRHKGVIFYTIGQRRGIGTGFGKPMYVIGKNADNNTVTLGSNELLFTDTLYADNLNWIAFEYPESEFKCRAKTRYRQTEQPCTVYPQGRNTVRVVFDEKIRAVTPGQHVVFYDGDIVLGGGVIM</sequence>
<feature type="region of interest" description="Interaction with tRNA" evidence="11">
    <location>
        <begin position="337"/>
        <end position="338"/>
    </location>
</feature>
<dbReference type="PANTHER" id="PTHR11933">
    <property type="entry name" value="TRNA 5-METHYLAMINOMETHYL-2-THIOURIDYLATE -METHYLTRANSFERASE"/>
    <property type="match status" value="1"/>
</dbReference>
<dbReference type="GO" id="GO:0002143">
    <property type="term" value="P:tRNA wobble position uridine thiolation"/>
    <property type="evidence" value="ECO:0007669"/>
    <property type="project" value="TreeGrafter"/>
</dbReference>
<dbReference type="HAMAP" id="MF_00144">
    <property type="entry name" value="tRNA_thiouridyl_MnmA"/>
    <property type="match status" value="1"/>
</dbReference>
<reference evidence="14" key="2">
    <citation type="submission" date="2014-06" db="EMBL/GenBank/DDBJ databases">
        <title>Draft genome sequence of Eubacterium siraeum (DSM 15702).</title>
        <authorList>
            <person name="Sudarsanam P."/>
            <person name="Ley R."/>
            <person name="Guruge J."/>
            <person name="Turnbaugh P.J."/>
            <person name="Mahowald M."/>
            <person name="Liep D."/>
            <person name="Gordon J."/>
        </authorList>
    </citation>
    <scope>NUCLEOTIDE SEQUENCE</scope>
    <source>
        <strain evidence="14">DSM 15702</strain>
    </source>
</reference>
<name>B0MKE4_9FIRM</name>
<dbReference type="Pfam" id="PF20259">
    <property type="entry name" value="tRNA_Me_trans_M"/>
    <property type="match status" value="1"/>
</dbReference>
<keyword evidence="5 11" id="KW-0547">Nucleotide-binding</keyword>
<reference evidence="14" key="1">
    <citation type="submission" date="2007-10" db="EMBL/GenBank/DDBJ databases">
        <authorList>
            <person name="Fulton L."/>
            <person name="Clifton S."/>
            <person name="Fulton B."/>
            <person name="Xu J."/>
            <person name="Minx P."/>
            <person name="Pepin K.H."/>
            <person name="Johnson M."/>
            <person name="Thiruvilangam P."/>
            <person name="Bhonagiri V."/>
            <person name="Nash W.E."/>
            <person name="Mardis E.R."/>
            <person name="Wilson R.K."/>
        </authorList>
    </citation>
    <scope>NUCLEOTIDE SEQUENCE [LARGE SCALE GENOMIC DNA]</scope>
    <source>
        <strain evidence="14">DSM 15702</strain>
    </source>
</reference>
<accession>B0MKE4</accession>
<dbReference type="Gene3D" id="2.40.30.10">
    <property type="entry name" value="Translation factors"/>
    <property type="match status" value="1"/>
</dbReference>
<dbReference type="InterPro" id="IPR014729">
    <property type="entry name" value="Rossmann-like_a/b/a_fold"/>
</dbReference>
<dbReference type="GO" id="GO:0000049">
    <property type="term" value="F:tRNA binding"/>
    <property type="evidence" value="ECO:0007669"/>
    <property type="project" value="UniProtKB-KW"/>
</dbReference>
<evidence type="ECO:0000256" key="3">
    <source>
        <dbReference type="ARBA" id="ARBA00022679"/>
    </source>
</evidence>
<keyword evidence="2 11" id="KW-0820">tRNA-binding</keyword>
<keyword evidence="4 11" id="KW-0819">tRNA processing</keyword>
<dbReference type="InterPro" id="IPR004506">
    <property type="entry name" value="MnmA-like"/>
</dbReference>
<keyword evidence="3 11" id="KW-0808">Transferase</keyword>
<keyword evidence="1 11" id="KW-0963">Cytoplasm</keyword>
<dbReference type="InterPro" id="IPR046885">
    <property type="entry name" value="MnmA-like_C"/>
</dbReference>
<keyword evidence="8" id="KW-1015">Disulfide bond</keyword>
<evidence type="ECO:0000256" key="2">
    <source>
        <dbReference type="ARBA" id="ARBA00022555"/>
    </source>
</evidence>
<comment type="function">
    <text evidence="10 11">Catalyzes the 2-thiolation of uridine at the wobble position (U34) of tRNA, leading to the formation of s(2)U34.</text>
</comment>
<evidence type="ECO:0000256" key="5">
    <source>
        <dbReference type="ARBA" id="ARBA00022741"/>
    </source>
</evidence>
<keyword evidence="7 11" id="KW-0694">RNA-binding</keyword>
<dbReference type="GO" id="GO:0032259">
    <property type="term" value="P:methylation"/>
    <property type="evidence" value="ECO:0007669"/>
    <property type="project" value="UniProtKB-KW"/>
</dbReference>
<gene>
    <name evidence="11" type="primary">mnmA</name>
    <name evidence="14" type="synonym">trmU</name>
    <name evidence="14" type="ORF">EUBSIR_00268</name>
</gene>
<feature type="active site" description="Nucleophile" evidence="11">
    <location>
        <position position="128"/>
    </location>
</feature>
<dbReference type="EC" id="2.8.1.13" evidence="11"/>